<gene>
    <name evidence="2" type="ORF">IAA55_01195</name>
</gene>
<organism evidence="2 3">
    <name type="scientific">Candidatus Pullilachnospira gallistercoris</name>
    <dbReference type="NCBI Taxonomy" id="2840911"/>
    <lineage>
        <taxon>Bacteria</taxon>
        <taxon>Bacillati</taxon>
        <taxon>Bacillota</taxon>
        <taxon>Clostridia</taxon>
        <taxon>Lachnospirales</taxon>
        <taxon>Lachnospiraceae</taxon>
        <taxon>Lachnospiraceae incertae sedis</taxon>
        <taxon>Candidatus Pullilachnospira</taxon>
    </lineage>
</organism>
<keyword evidence="1" id="KW-1133">Transmembrane helix</keyword>
<keyword evidence="1" id="KW-0812">Transmembrane</keyword>
<feature type="transmembrane region" description="Helical" evidence="1">
    <location>
        <begin position="12"/>
        <end position="31"/>
    </location>
</feature>
<sequence length="158" mass="18009">MNDAIGKRKRGVWIGVYVLVEVFAFAAYLFAGALVMTGRKDGMMLDEVWDVIQILLFLVIAAVEIGYALIWRMAVMYRGIRHRTFWIVLNIISWVLRANLILISAGVVTEDWMSAVPEPLSTLLFLVAGFSPSGLLYVVLVWHDIVIWLNEPKERKKK</sequence>
<accession>A0A9D1E7U9</accession>
<reference evidence="2" key="1">
    <citation type="submission" date="2020-10" db="EMBL/GenBank/DDBJ databases">
        <authorList>
            <person name="Gilroy R."/>
        </authorList>
    </citation>
    <scope>NUCLEOTIDE SEQUENCE</scope>
    <source>
        <strain evidence="2">ChiSjej5B23-6657</strain>
    </source>
</reference>
<dbReference type="AlphaFoldDB" id="A0A9D1E7U9"/>
<feature type="transmembrane region" description="Helical" evidence="1">
    <location>
        <begin position="83"/>
        <end position="103"/>
    </location>
</feature>
<proteinExistence type="predicted"/>
<evidence type="ECO:0000313" key="2">
    <source>
        <dbReference type="EMBL" id="HIR69878.1"/>
    </source>
</evidence>
<reference evidence="2" key="2">
    <citation type="journal article" date="2021" name="PeerJ">
        <title>Extensive microbial diversity within the chicken gut microbiome revealed by metagenomics and culture.</title>
        <authorList>
            <person name="Gilroy R."/>
            <person name="Ravi A."/>
            <person name="Getino M."/>
            <person name="Pursley I."/>
            <person name="Horton D.L."/>
            <person name="Alikhan N.F."/>
            <person name="Baker D."/>
            <person name="Gharbi K."/>
            <person name="Hall N."/>
            <person name="Watson M."/>
            <person name="Adriaenssens E.M."/>
            <person name="Foster-Nyarko E."/>
            <person name="Jarju S."/>
            <person name="Secka A."/>
            <person name="Antonio M."/>
            <person name="Oren A."/>
            <person name="Chaudhuri R.R."/>
            <person name="La Ragione R."/>
            <person name="Hildebrand F."/>
            <person name="Pallen M.J."/>
        </authorList>
    </citation>
    <scope>NUCLEOTIDE SEQUENCE</scope>
    <source>
        <strain evidence="2">ChiSjej5B23-6657</strain>
    </source>
</reference>
<dbReference type="EMBL" id="DVHM01000022">
    <property type="protein sequence ID" value="HIR69878.1"/>
    <property type="molecule type" value="Genomic_DNA"/>
</dbReference>
<evidence type="ECO:0008006" key="4">
    <source>
        <dbReference type="Google" id="ProtNLM"/>
    </source>
</evidence>
<dbReference type="Proteomes" id="UP000823912">
    <property type="component" value="Unassembled WGS sequence"/>
</dbReference>
<feature type="transmembrane region" description="Helical" evidence="1">
    <location>
        <begin position="51"/>
        <end position="71"/>
    </location>
</feature>
<name>A0A9D1E7U9_9FIRM</name>
<evidence type="ECO:0000313" key="3">
    <source>
        <dbReference type="Proteomes" id="UP000823912"/>
    </source>
</evidence>
<evidence type="ECO:0000256" key="1">
    <source>
        <dbReference type="SAM" id="Phobius"/>
    </source>
</evidence>
<keyword evidence="1" id="KW-0472">Membrane</keyword>
<comment type="caution">
    <text evidence="2">The sequence shown here is derived from an EMBL/GenBank/DDBJ whole genome shotgun (WGS) entry which is preliminary data.</text>
</comment>
<feature type="transmembrane region" description="Helical" evidence="1">
    <location>
        <begin position="123"/>
        <end position="149"/>
    </location>
</feature>
<protein>
    <recommendedName>
        <fullName evidence="4">DUF2569 family protein</fullName>
    </recommendedName>
</protein>